<organism evidence="1 2">
    <name type="scientific">Plantactinospora siamensis</name>
    <dbReference type="NCBI Taxonomy" id="555372"/>
    <lineage>
        <taxon>Bacteria</taxon>
        <taxon>Bacillati</taxon>
        <taxon>Actinomycetota</taxon>
        <taxon>Actinomycetes</taxon>
        <taxon>Micromonosporales</taxon>
        <taxon>Micromonosporaceae</taxon>
        <taxon>Plantactinospora</taxon>
    </lineage>
</organism>
<reference evidence="1 2" key="1">
    <citation type="submission" date="2024-09" db="EMBL/GenBank/DDBJ databases">
        <authorList>
            <person name="Sun Q."/>
            <person name="Mori K."/>
        </authorList>
    </citation>
    <scope>NUCLEOTIDE SEQUENCE [LARGE SCALE GENOMIC DNA]</scope>
    <source>
        <strain evidence="1 2">TBRC 2205</strain>
    </source>
</reference>
<dbReference type="Proteomes" id="UP001589894">
    <property type="component" value="Unassembled WGS sequence"/>
</dbReference>
<gene>
    <name evidence="1" type="ORF">ACFFHU_18135</name>
</gene>
<name>A0ABV6NZB5_9ACTN</name>
<dbReference type="EMBL" id="JBHLUE010000016">
    <property type="protein sequence ID" value="MFC0566046.1"/>
    <property type="molecule type" value="Genomic_DNA"/>
</dbReference>
<comment type="caution">
    <text evidence="1">The sequence shown here is derived from an EMBL/GenBank/DDBJ whole genome shotgun (WGS) entry which is preliminary data.</text>
</comment>
<accession>A0ABV6NZB5</accession>
<proteinExistence type="predicted"/>
<evidence type="ECO:0000313" key="1">
    <source>
        <dbReference type="EMBL" id="MFC0566046.1"/>
    </source>
</evidence>
<sequence>MAREDLDAVLAALREFVAEVHGFAPDAAPVGTLDLVAGDRRVALELTAPVARALVAALAGYHDPRDRGRCEHCQGRRLDDNFLCLDCHRPNGVFGAMLAERAARYPGDPASLLGPAEGAP</sequence>
<evidence type="ECO:0000313" key="2">
    <source>
        <dbReference type="Proteomes" id="UP001589894"/>
    </source>
</evidence>
<protein>
    <submittedName>
        <fullName evidence="1">Uncharacterized protein</fullName>
    </submittedName>
</protein>
<dbReference type="RefSeq" id="WP_377340428.1">
    <property type="nucleotide sequence ID" value="NZ_JBHLUE010000016.1"/>
</dbReference>
<keyword evidence="2" id="KW-1185">Reference proteome</keyword>